<dbReference type="GO" id="GO:0016791">
    <property type="term" value="F:phosphatase activity"/>
    <property type="evidence" value="ECO:0007669"/>
    <property type="project" value="TreeGrafter"/>
</dbReference>
<dbReference type="InterPro" id="IPR004843">
    <property type="entry name" value="Calcineurin-like_PHP"/>
</dbReference>
<protein>
    <recommendedName>
        <fullName evidence="1">Calcineurin-like phosphoesterase domain-containing protein</fullName>
    </recommendedName>
</protein>
<dbReference type="PANTHER" id="PTHR42850:SF4">
    <property type="entry name" value="ZINC-DEPENDENT ENDOPOLYPHOSPHATASE"/>
    <property type="match status" value="1"/>
</dbReference>
<dbReference type="Proteomes" id="UP000177506">
    <property type="component" value="Unassembled WGS sequence"/>
</dbReference>
<dbReference type="EMBL" id="MDZA01000438">
    <property type="protein sequence ID" value="OGX82058.1"/>
    <property type="molecule type" value="Genomic_DNA"/>
</dbReference>
<keyword evidence="3" id="KW-1185">Reference proteome</keyword>
<dbReference type="Pfam" id="PF00149">
    <property type="entry name" value="Metallophos"/>
    <property type="match status" value="1"/>
</dbReference>
<dbReference type="InterPro" id="IPR029052">
    <property type="entry name" value="Metallo-depent_PP-like"/>
</dbReference>
<dbReference type="RefSeq" id="WP_070746969.1">
    <property type="nucleotide sequence ID" value="NZ_MDZA01000438.1"/>
</dbReference>
<sequence>MNLFVIGDVHGCFHTFSALLRHWRPATERLVQVGDLVDRGTDSPGVVELARQLQQHDPENAVFIMGNHDWGMAQHLGPTGALPEWLSWGGRDTLHQYQTQHPAWLGPHTAWLAERPYFWESNHLLISHAGRADTAFPFDPSNSDGSLWRRGPLLNLGKLQVVGHTPTADGHPRFDPAAQALYIDTGAYRGQALTGVRLSETGEVLEIISLPTDPRDLS</sequence>
<dbReference type="SUPFAM" id="SSF56300">
    <property type="entry name" value="Metallo-dependent phosphatases"/>
    <property type="match status" value="1"/>
</dbReference>
<gene>
    <name evidence="2" type="ORF">BEN49_14600</name>
</gene>
<dbReference type="AlphaFoldDB" id="A0A1G1STU9"/>
<dbReference type="GO" id="GO:0110154">
    <property type="term" value="P:RNA decapping"/>
    <property type="evidence" value="ECO:0007669"/>
    <property type="project" value="TreeGrafter"/>
</dbReference>
<dbReference type="Gene3D" id="3.60.21.10">
    <property type="match status" value="1"/>
</dbReference>
<evidence type="ECO:0000313" key="3">
    <source>
        <dbReference type="Proteomes" id="UP000177506"/>
    </source>
</evidence>
<dbReference type="PANTHER" id="PTHR42850">
    <property type="entry name" value="METALLOPHOSPHOESTERASE"/>
    <property type="match status" value="1"/>
</dbReference>
<dbReference type="GO" id="GO:0008803">
    <property type="term" value="F:bis(5'-nucleosyl)-tetraphosphatase (symmetrical) activity"/>
    <property type="evidence" value="ECO:0007669"/>
    <property type="project" value="TreeGrafter"/>
</dbReference>
<evidence type="ECO:0000259" key="1">
    <source>
        <dbReference type="Pfam" id="PF00149"/>
    </source>
</evidence>
<organism evidence="2 3">
    <name type="scientific">Hymenobacter coccineus</name>
    <dbReference type="NCBI Taxonomy" id="1908235"/>
    <lineage>
        <taxon>Bacteria</taxon>
        <taxon>Pseudomonadati</taxon>
        <taxon>Bacteroidota</taxon>
        <taxon>Cytophagia</taxon>
        <taxon>Cytophagales</taxon>
        <taxon>Hymenobacteraceae</taxon>
        <taxon>Hymenobacter</taxon>
    </lineage>
</organism>
<dbReference type="InterPro" id="IPR050126">
    <property type="entry name" value="Ap4A_hydrolase"/>
</dbReference>
<name>A0A1G1STU9_9BACT</name>
<accession>A0A1G1STU9</accession>
<dbReference type="GO" id="GO:0005737">
    <property type="term" value="C:cytoplasm"/>
    <property type="evidence" value="ECO:0007669"/>
    <property type="project" value="TreeGrafter"/>
</dbReference>
<comment type="caution">
    <text evidence="2">The sequence shown here is derived from an EMBL/GenBank/DDBJ whole genome shotgun (WGS) entry which is preliminary data.</text>
</comment>
<reference evidence="2 3" key="1">
    <citation type="submission" date="2016-08" db="EMBL/GenBank/DDBJ databases">
        <title>Hymenobacter coccineus sp. nov., Hymenobacter lapidarius sp. nov. and Hymenobacter glacialis sp. nov., isolated from Antarctic soil.</title>
        <authorList>
            <person name="Sedlacek I."/>
            <person name="Kralova S."/>
            <person name="Kyrova K."/>
            <person name="Maslanova I."/>
            <person name="Stankova E."/>
            <person name="Vrbovska V."/>
            <person name="Nemec M."/>
            <person name="Bartak M."/>
            <person name="Svec P."/>
            <person name="Busse H.-J."/>
            <person name="Pantucek R."/>
        </authorList>
    </citation>
    <scope>NUCLEOTIDE SEQUENCE [LARGE SCALE GENOMIC DNA]</scope>
    <source>
        <strain evidence="2 3">CCM 8649</strain>
    </source>
</reference>
<dbReference type="OrthoDB" id="9808081at2"/>
<evidence type="ECO:0000313" key="2">
    <source>
        <dbReference type="EMBL" id="OGX82058.1"/>
    </source>
</evidence>
<feature type="domain" description="Calcineurin-like phosphoesterase" evidence="1">
    <location>
        <begin position="1"/>
        <end position="168"/>
    </location>
</feature>
<proteinExistence type="predicted"/>